<dbReference type="EMBL" id="JACCAA010000001">
    <property type="protein sequence ID" value="NYG60623.1"/>
    <property type="molecule type" value="Genomic_DNA"/>
</dbReference>
<feature type="domain" description="Aminoglycoside phosphotransferase" evidence="1">
    <location>
        <begin position="6"/>
        <end position="231"/>
    </location>
</feature>
<keyword evidence="2" id="KW-0418">Kinase</keyword>
<evidence type="ECO:0000259" key="1">
    <source>
        <dbReference type="Pfam" id="PF01636"/>
    </source>
</evidence>
<dbReference type="InterPro" id="IPR002575">
    <property type="entry name" value="Aminoglycoside_PTrfase"/>
</dbReference>
<reference evidence="2 3" key="1">
    <citation type="submission" date="2020-07" db="EMBL/GenBank/DDBJ databases">
        <title>Sequencing the genomes of 1000 actinobacteria strains.</title>
        <authorList>
            <person name="Klenk H.-P."/>
        </authorList>
    </citation>
    <scope>NUCLEOTIDE SEQUENCE [LARGE SCALE GENOMIC DNA]</scope>
    <source>
        <strain evidence="2 3">DSM 23819</strain>
    </source>
</reference>
<keyword evidence="2" id="KW-0808">Transferase</keyword>
<dbReference type="SUPFAM" id="SSF56112">
    <property type="entry name" value="Protein kinase-like (PK-like)"/>
    <property type="match status" value="1"/>
</dbReference>
<dbReference type="AlphaFoldDB" id="A0A7Y9S5X4"/>
<dbReference type="Gene3D" id="3.90.1200.10">
    <property type="match status" value="1"/>
</dbReference>
<proteinExistence type="predicted"/>
<protein>
    <submittedName>
        <fullName evidence="2">Aminoglycoside phosphotransferase (APT) family kinase protein</fullName>
    </submittedName>
</protein>
<name>A0A7Y9S5X4_9ACTN</name>
<evidence type="ECO:0000313" key="3">
    <source>
        <dbReference type="Proteomes" id="UP000540656"/>
    </source>
</evidence>
<accession>A0A7Y9S5X4</accession>
<dbReference type="InterPro" id="IPR051678">
    <property type="entry name" value="AGP_Transferase"/>
</dbReference>
<dbReference type="GO" id="GO:0016301">
    <property type="term" value="F:kinase activity"/>
    <property type="evidence" value="ECO:0007669"/>
    <property type="project" value="UniProtKB-KW"/>
</dbReference>
<gene>
    <name evidence="2" type="ORF">BJ980_003546</name>
</gene>
<sequence length="291" mass="31565">MIPPSLEPLEGGHSGETFRAEWDGAQAVVRIFANRSATRGHDAVDIDAAVLHLVRGLLPVPEVLEVRRPEPEAQLPALLVTSMLPGTRLDLVLLTASAELRARIGASLGRILTRLSGMPFLNAGAFTTPRLSPEPWPAPYTDLPTYLESLLADGLFGDWSPTERTALTSLAARSQDLLDPLQRACLVHSDFNPKNLLVDPESGEVTGLLDWEFARAGLAVEDLGNLLRFDDEPVLTAAVLEHLDIPEASDVGLLLEQAQAADLWALLNLASRREENPVAARAHDLLRERVG</sequence>
<dbReference type="Proteomes" id="UP000540656">
    <property type="component" value="Unassembled WGS sequence"/>
</dbReference>
<dbReference type="PANTHER" id="PTHR21310">
    <property type="entry name" value="AMINOGLYCOSIDE PHOSPHOTRANSFERASE-RELATED-RELATED"/>
    <property type="match status" value="1"/>
</dbReference>
<dbReference type="Pfam" id="PF01636">
    <property type="entry name" value="APH"/>
    <property type="match status" value="1"/>
</dbReference>
<organism evidence="2 3">
    <name type="scientific">Nocardioides daedukensis</name>
    <dbReference type="NCBI Taxonomy" id="634462"/>
    <lineage>
        <taxon>Bacteria</taxon>
        <taxon>Bacillati</taxon>
        <taxon>Actinomycetota</taxon>
        <taxon>Actinomycetes</taxon>
        <taxon>Propionibacteriales</taxon>
        <taxon>Nocardioidaceae</taxon>
        <taxon>Nocardioides</taxon>
    </lineage>
</organism>
<dbReference type="RefSeq" id="WP_179503534.1">
    <property type="nucleotide sequence ID" value="NZ_JACCAA010000001.1"/>
</dbReference>
<dbReference type="InterPro" id="IPR011009">
    <property type="entry name" value="Kinase-like_dom_sf"/>
</dbReference>
<evidence type="ECO:0000313" key="2">
    <source>
        <dbReference type="EMBL" id="NYG60623.1"/>
    </source>
</evidence>
<comment type="caution">
    <text evidence="2">The sequence shown here is derived from an EMBL/GenBank/DDBJ whole genome shotgun (WGS) entry which is preliminary data.</text>
</comment>
<keyword evidence="3" id="KW-1185">Reference proteome</keyword>